<feature type="domain" description="NADH:flavin oxidoreductase/NADH oxidase N-terminal" evidence="6">
    <location>
        <begin position="39"/>
        <end position="387"/>
    </location>
</feature>
<evidence type="ECO:0000256" key="3">
    <source>
        <dbReference type="ARBA" id="ARBA00022643"/>
    </source>
</evidence>
<dbReference type="PANTHER" id="PTHR43303:SF4">
    <property type="entry name" value="NADPH DEHYDROGENASE C23G7.10C-RELATED"/>
    <property type="match status" value="1"/>
</dbReference>
<dbReference type="AlphaFoldDB" id="A0A0D7BBZ5"/>
<accession>A0A0D7BBZ5</accession>
<dbReference type="InterPro" id="IPR044152">
    <property type="entry name" value="YqjM-like"/>
</dbReference>
<evidence type="ECO:0000313" key="8">
    <source>
        <dbReference type="Proteomes" id="UP000054007"/>
    </source>
</evidence>
<evidence type="ECO:0000256" key="1">
    <source>
        <dbReference type="ARBA" id="ARBA00001917"/>
    </source>
</evidence>
<reference evidence="7 8" key="1">
    <citation type="journal article" date="2015" name="Fungal Genet. Biol.">
        <title>Evolution of novel wood decay mechanisms in Agaricales revealed by the genome sequences of Fistulina hepatica and Cylindrobasidium torrendii.</title>
        <authorList>
            <person name="Floudas D."/>
            <person name="Held B.W."/>
            <person name="Riley R."/>
            <person name="Nagy L.G."/>
            <person name="Koehler G."/>
            <person name="Ransdell A.S."/>
            <person name="Younus H."/>
            <person name="Chow J."/>
            <person name="Chiniquy J."/>
            <person name="Lipzen A."/>
            <person name="Tritt A."/>
            <person name="Sun H."/>
            <person name="Haridas S."/>
            <person name="LaButti K."/>
            <person name="Ohm R.A."/>
            <person name="Kues U."/>
            <person name="Blanchette R.A."/>
            <person name="Grigoriev I.V."/>
            <person name="Minto R.E."/>
            <person name="Hibbett D.S."/>
        </authorList>
    </citation>
    <scope>NUCLEOTIDE SEQUENCE [LARGE SCALE GENOMIC DNA]</scope>
    <source>
        <strain evidence="7 8">FP15055 ss-10</strain>
    </source>
</reference>
<dbReference type="Proteomes" id="UP000054007">
    <property type="component" value="Unassembled WGS sequence"/>
</dbReference>
<keyword evidence="4" id="KW-0521">NADP</keyword>
<evidence type="ECO:0000259" key="6">
    <source>
        <dbReference type="Pfam" id="PF00724"/>
    </source>
</evidence>
<dbReference type="Gene3D" id="3.20.20.70">
    <property type="entry name" value="Aldolase class I"/>
    <property type="match status" value="1"/>
</dbReference>
<evidence type="ECO:0000256" key="2">
    <source>
        <dbReference type="ARBA" id="ARBA00022630"/>
    </source>
</evidence>
<evidence type="ECO:0000256" key="4">
    <source>
        <dbReference type="ARBA" id="ARBA00022857"/>
    </source>
</evidence>
<dbReference type="OrthoDB" id="72788at2759"/>
<dbReference type="STRING" id="1314674.A0A0D7BBZ5"/>
<dbReference type="CDD" id="cd02932">
    <property type="entry name" value="OYE_YqiM_FMN"/>
    <property type="match status" value="1"/>
</dbReference>
<dbReference type="GO" id="GO:0003959">
    <property type="term" value="F:NADPH dehydrogenase activity"/>
    <property type="evidence" value="ECO:0007669"/>
    <property type="project" value="InterPro"/>
</dbReference>
<keyword evidence="3" id="KW-0288">FMN</keyword>
<evidence type="ECO:0000256" key="5">
    <source>
        <dbReference type="ARBA" id="ARBA00023002"/>
    </source>
</evidence>
<dbReference type="PANTHER" id="PTHR43303">
    <property type="entry name" value="NADPH DEHYDROGENASE C23G7.10C-RELATED"/>
    <property type="match status" value="1"/>
</dbReference>
<dbReference type="Pfam" id="PF00724">
    <property type="entry name" value="Oxidored_FMN"/>
    <property type="match status" value="1"/>
</dbReference>
<dbReference type="InterPro" id="IPR013785">
    <property type="entry name" value="Aldolase_TIM"/>
</dbReference>
<dbReference type="SUPFAM" id="SSF51395">
    <property type="entry name" value="FMN-linked oxidoreductases"/>
    <property type="match status" value="1"/>
</dbReference>
<gene>
    <name evidence="7" type="ORF">CYLTODRAFT_443834</name>
</gene>
<keyword evidence="5" id="KW-0560">Oxidoreductase</keyword>
<protein>
    <submittedName>
        <fullName evidence="7">FMN-linked oxidoreductase</fullName>
    </submittedName>
</protein>
<organism evidence="7 8">
    <name type="scientific">Cylindrobasidium torrendii FP15055 ss-10</name>
    <dbReference type="NCBI Taxonomy" id="1314674"/>
    <lineage>
        <taxon>Eukaryota</taxon>
        <taxon>Fungi</taxon>
        <taxon>Dikarya</taxon>
        <taxon>Basidiomycota</taxon>
        <taxon>Agaricomycotina</taxon>
        <taxon>Agaricomycetes</taxon>
        <taxon>Agaricomycetidae</taxon>
        <taxon>Agaricales</taxon>
        <taxon>Marasmiineae</taxon>
        <taxon>Physalacriaceae</taxon>
        <taxon>Cylindrobasidium</taxon>
    </lineage>
</organism>
<dbReference type="InterPro" id="IPR001155">
    <property type="entry name" value="OxRdtase_FMN_N"/>
</dbReference>
<dbReference type="GO" id="GO:0050661">
    <property type="term" value="F:NADP binding"/>
    <property type="evidence" value="ECO:0007669"/>
    <property type="project" value="InterPro"/>
</dbReference>
<dbReference type="EMBL" id="KN880518">
    <property type="protein sequence ID" value="KIY67755.1"/>
    <property type="molecule type" value="Genomic_DNA"/>
</dbReference>
<dbReference type="GO" id="GO:0010181">
    <property type="term" value="F:FMN binding"/>
    <property type="evidence" value="ECO:0007669"/>
    <property type="project" value="InterPro"/>
</dbReference>
<comment type="cofactor">
    <cofactor evidence="1">
        <name>FMN</name>
        <dbReference type="ChEBI" id="CHEBI:58210"/>
    </cofactor>
</comment>
<keyword evidence="8" id="KW-1185">Reference proteome</keyword>
<keyword evidence="2" id="KW-0285">Flavoprotein</keyword>
<evidence type="ECO:0000313" key="7">
    <source>
        <dbReference type="EMBL" id="KIY67755.1"/>
    </source>
</evidence>
<name>A0A0D7BBZ5_9AGAR</name>
<sequence length="408" mass="44378">MSTPNLNPAAPNVSFFTPLQEIPAGTARAKQNDDKPIPSLFQPLTIRGMTVQNRIWVSPMDQYSADNGLVTPWHHAHLGGIISRGPGLTWTEASAVLPEGRISPEDAGIWSDEHAARWAPIVEFAHSQNQRIGIQLGHSGRKASTSAPWIGGGRNVCSAEERGWPDNTWAPSPISFLPQWPTPKELDIPGIERIVEAFKEAGKRAVSIGFDAIEIHGAHGYLVSTFLSPTSNQRTDKYGGSFENRTRFALEIVDALRSVMPDSMPLSFRISGTEGVEEVTPDEPSWTVEDTVRFAPILAAHGVDILDVSSYGINPKQRFPPLQPAYQAWLAAAVKKSNPGLLVTTVGGIADGALAQSLLDTNQADIVLCGRAFQQNPGLVLAFAQQLDVQIHQAHQIEWGYKMSPPKK</sequence>
<proteinExistence type="predicted"/>